<dbReference type="AlphaFoldDB" id="A0A9D4ISP2"/>
<dbReference type="EMBL" id="JAIWYP010000008">
    <property type="protein sequence ID" value="KAH3783574.1"/>
    <property type="molecule type" value="Genomic_DNA"/>
</dbReference>
<name>A0A9D4ISP2_DREPO</name>
<protein>
    <submittedName>
        <fullName evidence="1">Uncharacterized protein</fullName>
    </submittedName>
</protein>
<organism evidence="1 2">
    <name type="scientific">Dreissena polymorpha</name>
    <name type="common">Zebra mussel</name>
    <name type="synonym">Mytilus polymorpha</name>
    <dbReference type="NCBI Taxonomy" id="45954"/>
    <lineage>
        <taxon>Eukaryota</taxon>
        <taxon>Metazoa</taxon>
        <taxon>Spiralia</taxon>
        <taxon>Lophotrochozoa</taxon>
        <taxon>Mollusca</taxon>
        <taxon>Bivalvia</taxon>
        <taxon>Autobranchia</taxon>
        <taxon>Heteroconchia</taxon>
        <taxon>Euheterodonta</taxon>
        <taxon>Imparidentia</taxon>
        <taxon>Neoheterodontei</taxon>
        <taxon>Myida</taxon>
        <taxon>Dreissenoidea</taxon>
        <taxon>Dreissenidae</taxon>
        <taxon>Dreissena</taxon>
    </lineage>
</organism>
<proteinExistence type="predicted"/>
<evidence type="ECO:0000313" key="2">
    <source>
        <dbReference type="Proteomes" id="UP000828390"/>
    </source>
</evidence>
<reference evidence="1" key="2">
    <citation type="submission" date="2020-11" db="EMBL/GenBank/DDBJ databases">
        <authorList>
            <person name="McCartney M.A."/>
            <person name="Auch B."/>
            <person name="Kono T."/>
            <person name="Mallez S."/>
            <person name="Becker A."/>
            <person name="Gohl D.M."/>
            <person name="Silverstein K.A.T."/>
            <person name="Koren S."/>
            <person name="Bechman K.B."/>
            <person name="Herman A."/>
            <person name="Abrahante J.E."/>
            <person name="Garbe J."/>
        </authorList>
    </citation>
    <scope>NUCLEOTIDE SEQUENCE</scope>
    <source>
        <strain evidence="1">Duluth1</strain>
        <tissue evidence="1">Whole animal</tissue>
    </source>
</reference>
<reference evidence="1" key="1">
    <citation type="journal article" date="2019" name="bioRxiv">
        <title>The Genome of the Zebra Mussel, Dreissena polymorpha: A Resource for Invasive Species Research.</title>
        <authorList>
            <person name="McCartney M.A."/>
            <person name="Auch B."/>
            <person name="Kono T."/>
            <person name="Mallez S."/>
            <person name="Zhang Y."/>
            <person name="Obille A."/>
            <person name="Becker A."/>
            <person name="Abrahante J.E."/>
            <person name="Garbe J."/>
            <person name="Badalamenti J.P."/>
            <person name="Herman A."/>
            <person name="Mangelson H."/>
            <person name="Liachko I."/>
            <person name="Sullivan S."/>
            <person name="Sone E.D."/>
            <person name="Koren S."/>
            <person name="Silverstein K.A.T."/>
            <person name="Beckman K.B."/>
            <person name="Gohl D.M."/>
        </authorList>
    </citation>
    <scope>NUCLEOTIDE SEQUENCE</scope>
    <source>
        <strain evidence="1">Duluth1</strain>
        <tissue evidence="1">Whole animal</tissue>
    </source>
</reference>
<dbReference type="Proteomes" id="UP000828390">
    <property type="component" value="Unassembled WGS sequence"/>
</dbReference>
<keyword evidence="2" id="KW-1185">Reference proteome</keyword>
<evidence type="ECO:0000313" key="1">
    <source>
        <dbReference type="EMBL" id="KAH3783574.1"/>
    </source>
</evidence>
<sequence length="65" mass="7315">MGSDTVSSFEQLDSFVIEGGSVDILELDTFTDLSVEKLPQLSHKVRFVPWLVLIEHGKSRVGIRR</sequence>
<accession>A0A9D4ISP2</accession>
<comment type="caution">
    <text evidence="1">The sequence shown here is derived from an EMBL/GenBank/DDBJ whole genome shotgun (WGS) entry which is preliminary data.</text>
</comment>
<gene>
    <name evidence="1" type="ORF">DPMN_161516</name>
</gene>